<evidence type="ECO:0000256" key="1">
    <source>
        <dbReference type="ARBA" id="ARBA00022679"/>
    </source>
</evidence>
<accession>A0AA38WSD0</accession>
<dbReference type="InterPro" id="IPR023213">
    <property type="entry name" value="CAT-like_dom_sf"/>
</dbReference>
<dbReference type="GO" id="GO:0016740">
    <property type="term" value="F:transferase activity"/>
    <property type="evidence" value="ECO:0007669"/>
    <property type="project" value="UniProtKB-KW"/>
</dbReference>
<evidence type="ECO:0000313" key="3">
    <source>
        <dbReference type="Proteomes" id="UP001172457"/>
    </source>
</evidence>
<dbReference type="EMBL" id="JARYMX010000002">
    <property type="protein sequence ID" value="KAJ9560751.1"/>
    <property type="molecule type" value="Genomic_DNA"/>
</dbReference>
<dbReference type="Proteomes" id="UP001172457">
    <property type="component" value="Chromosome 2"/>
</dbReference>
<dbReference type="PANTHER" id="PTHR31896:SF12">
    <property type="entry name" value="HXXXD-TYPE ACYL-TRANSFERASE FAMILY PROTEIN"/>
    <property type="match status" value="1"/>
</dbReference>
<organism evidence="2 3">
    <name type="scientific">Centaurea solstitialis</name>
    <name type="common">yellow star-thistle</name>
    <dbReference type="NCBI Taxonomy" id="347529"/>
    <lineage>
        <taxon>Eukaryota</taxon>
        <taxon>Viridiplantae</taxon>
        <taxon>Streptophyta</taxon>
        <taxon>Embryophyta</taxon>
        <taxon>Tracheophyta</taxon>
        <taxon>Spermatophyta</taxon>
        <taxon>Magnoliopsida</taxon>
        <taxon>eudicotyledons</taxon>
        <taxon>Gunneridae</taxon>
        <taxon>Pentapetalae</taxon>
        <taxon>asterids</taxon>
        <taxon>campanulids</taxon>
        <taxon>Asterales</taxon>
        <taxon>Asteraceae</taxon>
        <taxon>Carduoideae</taxon>
        <taxon>Cardueae</taxon>
        <taxon>Centaureinae</taxon>
        <taxon>Centaurea</taxon>
    </lineage>
</organism>
<keyword evidence="1" id="KW-0808">Transferase</keyword>
<dbReference type="Gene3D" id="3.30.559.10">
    <property type="entry name" value="Chloramphenicol acetyltransferase-like domain"/>
    <property type="match status" value="1"/>
</dbReference>
<gene>
    <name evidence="2" type="ORF">OSB04_005911</name>
</gene>
<sequence>MPVGGSVRDHMVDGNTNKGSIDELRCLTRQQRELVAVVSDGLVVVKTRLNDQRYIRRSKNVRHPQIDGCMDESCTGAFLVIQEDDQRRNHVVFCSRFAIDSECNTTKVSTLQALSTVVWRFVTRARRQMKNQETGFRLAINNRRRLSPPLPDE</sequence>
<protein>
    <submittedName>
        <fullName evidence="2">Uncharacterized protein</fullName>
    </submittedName>
</protein>
<keyword evidence="3" id="KW-1185">Reference proteome</keyword>
<dbReference type="PANTHER" id="PTHR31896">
    <property type="entry name" value="FAMILY REGULATORY PROTEIN, PUTATIVE (AFU_ORTHOLOGUE AFUA_3G14730)-RELATED"/>
    <property type="match status" value="1"/>
</dbReference>
<proteinExistence type="predicted"/>
<dbReference type="AlphaFoldDB" id="A0AA38WSD0"/>
<dbReference type="Pfam" id="PF02458">
    <property type="entry name" value="Transferase"/>
    <property type="match status" value="1"/>
</dbReference>
<name>A0AA38WSD0_9ASTR</name>
<reference evidence="2" key="1">
    <citation type="submission" date="2023-03" db="EMBL/GenBank/DDBJ databases">
        <title>Chromosome-scale reference genome and RAD-based genetic map of yellow starthistle (Centaurea solstitialis) reveal putative structural variation and QTLs associated with invader traits.</title>
        <authorList>
            <person name="Reatini B."/>
            <person name="Cang F.A."/>
            <person name="Jiang Q."/>
            <person name="Mckibben M.T.W."/>
            <person name="Barker M.S."/>
            <person name="Rieseberg L.H."/>
            <person name="Dlugosch K.M."/>
        </authorList>
    </citation>
    <scope>NUCLEOTIDE SEQUENCE</scope>
    <source>
        <strain evidence="2">CAN-66</strain>
        <tissue evidence="2">Leaf</tissue>
    </source>
</reference>
<dbReference type="InterPro" id="IPR051283">
    <property type="entry name" value="Sec_Metabolite_Acyltrans"/>
</dbReference>
<comment type="caution">
    <text evidence="2">The sequence shown here is derived from an EMBL/GenBank/DDBJ whole genome shotgun (WGS) entry which is preliminary data.</text>
</comment>
<evidence type="ECO:0000313" key="2">
    <source>
        <dbReference type="EMBL" id="KAJ9560751.1"/>
    </source>
</evidence>